<feature type="compositionally biased region" description="Low complexity" evidence="9">
    <location>
        <begin position="149"/>
        <end position="163"/>
    </location>
</feature>
<evidence type="ECO:0000256" key="8">
    <source>
        <dbReference type="RuleBase" id="RU003857"/>
    </source>
</evidence>
<dbReference type="Gene3D" id="1.10.287.70">
    <property type="match status" value="2"/>
</dbReference>
<evidence type="ECO:0000256" key="2">
    <source>
        <dbReference type="ARBA" id="ARBA00022448"/>
    </source>
</evidence>
<dbReference type="Proteomes" id="UP001530293">
    <property type="component" value="Unassembled WGS sequence"/>
</dbReference>
<evidence type="ECO:0000256" key="3">
    <source>
        <dbReference type="ARBA" id="ARBA00022692"/>
    </source>
</evidence>
<keyword evidence="7 8" id="KW-0407">Ion channel</keyword>
<dbReference type="PRINTS" id="PR01333">
    <property type="entry name" value="2POREKCHANEL"/>
</dbReference>
<evidence type="ECO:0000256" key="7">
    <source>
        <dbReference type="ARBA" id="ARBA00023303"/>
    </source>
</evidence>
<keyword evidence="4 10" id="KW-1133">Transmembrane helix</keyword>
<keyword evidence="5 8" id="KW-0406">Ion transport</keyword>
<feature type="region of interest" description="Disordered" evidence="9">
    <location>
        <begin position="185"/>
        <end position="365"/>
    </location>
</feature>
<feature type="compositionally biased region" description="Low complexity" evidence="9">
    <location>
        <begin position="16"/>
        <end position="30"/>
    </location>
</feature>
<dbReference type="GO" id="GO:0016020">
    <property type="term" value="C:membrane"/>
    <property type="evidence" value="ECO:0007669"/>
    <property type="project" value="UniProtKB-SubCell"/>
</dbReference>
<evidence type="ECO:0000256" key="9">
    <source>
        <dbReference type="SAM" id="MobiDB-lite"/>
    </source>
</evidence>
<feature type="region of interest" description="Disordered" evidence="9">
    <location>
        <begin position="385"/>
        <end position="469"/>
    </location>
</feature>
<reference evidence="12 13" key="1">
    <citation type="submission" date="2024-10" db="EMBL/GenBank/DDBJ databases">
        <title>Updated reference genomes for cyclostephanoid diatoms.</title>
        <authorList>
            <person name="Roberts W.R."/>
            <person name="Alverson A.J."/>
        </authorList>
    </citation>
    <scope>NUCLEOTIDE SEQUENCE [LARGE SCALE GENOMIC DNA]</scope>
    <source>
        <strain evidence="12 13">AJA232-27</strain>
    </source>
</reference>
<feature type="transmembrane region" description="Helical" evidence="10">
    <location>
        <begin position="882"/>
        <end position="905"/>
    </location>
</feature>
<evidence type="ECO:0000313" key="12">
    <source>
        <dbReference type="EMBL" id="KAL3759016.1"/>
    </source>
</evidence>
<feature type="domain" description="Potassium channel" evidence="11">
    <location>
        <begin position="836"/>
        <end position="895"/>
    </location>
</feature>
<comment type="caution">
    <text evidence="12">The sequence shown here is derived from an EMBL/GenBank/DDBJ whole genome shotgun (WGS) entry which is preliminary data.</text>
</comment>
<feature type="region of interest" description="Disordered" evidence="9">
    <location>
        <begin position="144"/>
        <end position="163"/>
    </location>
</feature>
<keyword evidence="6 10" id="KW-0472">Membrane</keyword>
<comment type="subcellular location">
    <subcellularLocation>
        <location evidence="1">Membrane</location>
        <topology evidence="1">Multi-pass membrane protein</topology>
    </subcellularLocation>
</comment>
<dbReference type="EMBL" id="JALLBG020000214">
    <property type="protein sequence ID" value="KAL3759016.1"/>
    <property type="molecule type" value="Genomic_DNA"/>
</dbReference>
<evidence type="ECO:0000256" key="4">
    <source>
        <dbReference type="ARBA" id="ARBA00022989"/>
    </source>
</evidence>
<dbReference type="Pfam" id="PF07885">
    <property type="entry name" value="Ion_trans_2"/>
    <property type="match status" value="2"/>
</dbReference>
<feature type="compositionally biased region" description="Polar residues" evidence="9">
    <location>
        <begin position="102"/>
        <end position="112"/>
    </location>
</feature>
<dbReference type="InterPro" id="IPR003280">
    <property type="entry name" value="2pore_dom_K_chnl"/>
</dbReference>
<feature type="compositionally biased region" description="Low complexity" evidence="9">
    <location>
        <begin position="797"/>
        <end position="809"/>
    </location>
</feature>
<comment type="similarity">
    <text evidence="8">Belongs to the two pore domain potassium channel (TC 1.A.1.8) family.</text>
</comment>
<feature type="compositionally biased region" description="Acidic residues" evidence="9">
    <location>
        <begin position="1"/>
        <end position="12"/>
    </location>
</feature>
<feature type="transmembrane region" description="Helical" evidence="10">
    <location>
        <begin position="831"/>
        <end position="849"/>
    </location>
</feature>
<evidence type="ECO:0000256" key="6">
    <source>
        <dbReference type="ARBA" id="ARBA00023136"/>
    </source>
</evidence>
<feature type="compositionally biased region" description="Polar residues" evidence="9">
    <location>
        <begin position="262"/>
        <end position="283"/>
    </location>
</feature>
<dbReference type="SUPFAM" id="SSF81324">
    <property type="entry name" value="Voltage-gated potassium channels"/>
    <property type="match status" value="2"/>
</dbReference>
<feature type="compositionally biased region" description="Basic and acidic residues" evidence="9">
    <location>
        <begin position="32"/>
        <end position="52"/>
    </location>
</feature>
<evidence type="ECO:0000313" key="13">
    <source>
        <dbReference type="Proteomes" id="UP001530293"/>
    </source>
</evidence>
<keyword evidence="13" id="KW-1185">Reference proteome</keyword>
<dbReference type="PANTHER" id="PTHR11003:SF330">
    <property type="entry name" value="POTASSIUM CHANNEL DOMAIN-CONTAINING PROTEIN"/>
    <property type="match status" value="1"/>
</dbReference>
<proteinExistence type="inferred from homology"/>
<evidence type="ECO:0000256" key="5">
    <source>
        <dbReference type="ARBA" id="ARBA00023065"/>
    </source>
</evidence>
<name>A0ABD3M4S4_9STRA</name>
<feature type="region of interest" description="Disordered" evidence="9">
    <location>
        <begin position="1"/>
        <end position="122"/>
    </location>
</feature>
<feature type="region of interest" description="Disordered" evidence="9">
    <location>
        <begin position="756"/>
        <end position="810"/>
    </location>
</feature>
<dbReference type="PANTHER" id="PTHR11003">
    <property type="entry name" value="POTASSIUM CHANNEL, SUBFAMILY K"/>
    <property type="match status" value="1"/>
</dbReference>
<evidence type="ECO:0000256" key="1">
    <source>
        <dbReference type="ARBA" id="ARBA00004141"/>
    </source>
</evidence>
<dbReference type="GO" id="GO:0034220">
    <property type="term" value="P:monoatomic ion transmembrane transport"/>
    <property type="evidence" value="ECO:0007669"/>
    <property type="project" value="UniProtKB-KW"/>
</dbReference>
<dbReference type="AlphaFoldDB" id="A0ABD3M4S4"/>
<evidence type="ECO:0000259" key="11">
    <source>
        <dbReference type="Pfam" id="PF07885"/>
    </source>
</evidence>
<keyword evidence="3 8" id="KW-0812">Transmembrane</keyword>
<sequence length="1124" mass="124630">MSGDDDGDDGDALDNRTTSTTAASAALSRSYQEQHHFRPWEVNHSQRVEEAARGGAAANDGNSNERLSSAIHAKDTLTIPSISKSSSNSPEHTTQHKHSLLDPSTSFMSEPSASEEELETIGSSQFDFQKKMFYRQRLREFDAQSVGDTSLSSSNISTSPQPSQRFRFQFDNRIGKVRNKVKAASDRLSYSSMMQSSVEGNDNKTSRTSSLDGITTRRDGAALREAVPSPPTRASSEESSHKIGQVLSEDSHSSADSIRGISITTTEQSGGENTSSSAMQDITDTSDRPRNKYRKRESNASNASEGNADSNNGSRNYGSGHQRMHSGDAAAATMNCGGGDRNNSNAHRSREVIGSTKGNPSSWSNYSSSPFAHVDMDKSHWRTATWDGSREESTQSRTKPSSQPVIKSNTNLSLNNAKDARPNIAPINPWFPPYQHPDGTQYHYAPQNLSPEHDSYESDGSYDGTSESCSSSSYADSYEILTDNITGIRRSPEYRKVKFQSDKEDTKFDNAMRRVGRVLDKPLFRVERDGDGEDDLKKRPMFYCPNCNSKQRDIINFATAAGSFDSPQTYLAFYFGLYLVASLFVFGLEEGWRPLDCVYFSVITLTTTGLGDFVPSSDGAKIVCACFIYVGVATIGLLLGSLLVGSLDKAHKKETREAQIRDCPNCLRMEKLKLRPSVSNADFNTRIKLEQDGFGFEHSDTEEPDIGLDLVENDEELNAAKTPSFVHRPSLHLTRHMSIDLKADTPTLRKCFSDDDVPPPIDESTPFLGVSPHRQTSESHIGPTHPMGIRSMDDTHSSSSSSGTDMSVDSGKRVMTRANAAKYVFLTLKQALVNSLLVIAVGSVGYYYIEEMSAVDSFYFTTVLLTSVGYGDIVPVTTSGKLFTTFFSVVAGTVLLQNMTSIAMIPLELRKRRVEIAVLHQFGDQLTDDELRELSTGRLINRLKLATNRPYGLEECTREMFSLAMLVRLGRITEEDVKATFAAFRRLDVGNYGKLNSRTIIEGELMRRRSLRNLASLATPPEQWREPSRENMYMNQAAEFSLAHYNLPSQIPSHRRAPTPIPRGGAFVVHHGNSPESLVRKPSVDSYYSQDAFSRASSFDYNEYVRWASTFDLPYPPDDGRRKY</sequence>
<feature type="transmembrane region" description="Helical" evidence="10">
    <location>
        <begin position="595"/>
        <end position="614"/>
    </location>
</feature>
<keyword evidence="2 8" id="KW-0813">Transport</keyword>
<dbReference type="InterPro" id="IPR013099">
    <property type="entry name" value="K_chnl_dom"/>
</dbReference>
<feature type="compositionally biased region" description="Polar residues" evidence="9">
    <location>
        <begin position="188"/>
        <end position="200"/>
    </location>
</feature>
<feature type="domain" description="Potassium channel" evidence="11">
    <location>
        <begin position="575"/>
        <end position="641"/>
    </location>
</feature>
<evidence type="ECO:0000256" key="10">
    <source>
        <dbReference type="SAM" id="Phobius"/>
    </source>
</evidence>
<feature type="compositionally biased region" description="Polar residues" evidence="9">
    <location>
        <begin position="299"/>
        <end position="319"/>
    </location>
</feature>
<feature type="compositionally biased region" description="Low complexity" evidence="9">
    <location>
        <begin position="79"/>
        <end position="90"/>
    </location>
</feature>
<feature type="transmembrane region" description="Helical" evidence="10">
    <location>
        <begin position="620"/>
        <end position="644"/>
    </location>
</feature>
<gene>
    <name evidence="12" type="ORF">ACHAWU_008625</name>
</gene>
<organism evidence="12 13">
    <name type="scientific">Discostella pseudostelligera</name>
    <dbReference type="NCBI Taxonomy" id="259834"/>
    <lineage>
        <taxon>Eukaryota</taxon>
        <taxon>Sar</taxon>
        <taxon>Stramenopiles</taxon>
        <taxon>Ochrophyta</taxon>
        <taxon>Bacillariophyta</taxon>
        <taxon>Coscinodiscophyceae</taxon>
        <taxon>Thalassiosirophycidae</taxon>
        <taxon>Stephanodiscales</taxon>
        <taxon>Stephanodiscaceae</taxon>
        <taxon>Discostella</taxon>
    </lineage>
</organism>
<feature type="transmembrane region" description="Helical" evidence="10">
    <location>
        <begin position="570"/>
        <end position="588"/>
    </location>
</feature>
<feature type="compositionally biased region" description="Low complexity" evidence="9">
    <location>
        <begin position="53"/>
        <end position="65"/>
    </location>
</feature>
<feature type="compositionally biased region" description="Polar residues" evidence="9">
    <location>
        <begin position="395"/>
        <end position="416"/>
    </location>
</feature>
<accession>A0ABD3M4S4</accession>
<protein>
    <recommendedName>
        <fullName evidence="11">Potassium channel domain-containing protein</fullName>
    </recommendedName>
</protein>